<dbReference type="EMBL" id="CP034587">
    <property type="protein sequence ID" value="AZQ74921.1"/>
    <property type="molecule type" value="Genomic_DNA"/>
</dbReference>
<gene>
    <name evidence="2" type="ORF">EKH77_30360</name>
</gene>
<dbReference type="OrthoDB" id="4225662at2"/>
<accession>A0A3S9PRD7</accession>
<feature type="signal peptide" evidence="1">
    <location>
        <begin position="1"/>
        <end position="31"/>
    </location>
</feature>
<sequence>MTLKPFKLTVAAFTSAVAGAALLFSAGPASADNPPYSDCPAWALCLYQNGGGTGSKVVVTPPPAGGNTKIVRLINTHFLNGELADNQVSSWLNNSQCSVQFWDDPSGELHPSDLDYAPSWQWGLKGDYAFGTSKAYNNDRISSFRFYCP</sequence>
<proteinExistence type="predicted"/>
<evidence type="ECO:0000313" key="3">
    <source>
        <dbReference type="Proteomes" id="UP000267900"/>
    </source>
</evidence>
<evidence type="ECO:0000313" key="2">
    <source>
        <dbReference type="EMBL" id="AZQ74921.1"/>
    </source>
</evidence>
<keyword evidence="3" id="KW-1185">Reference proteome</keyword>
<name>A0A3S9PRD7_STRLT</name>
<evidence type="ECO:0008006" key="4">
    <source>
        <dbReference type="Google" id="ProtNLM"/>
    </source>
</evidence>
<dbReference type="RefSeq" id="WP_126917423.1">
    <property type="nucleotide sequence ID" value="NZ_CP034587.1"/>
</dbReference>
<protein>
    <recommendedName>
        <fullName evidence="4">Peptidase inhibitor family I36 protein</fullName>
    </recommendedName>
</protein>
<feature type="chain" id="PRO_5019160956" description="Peptidase inhibitor family I36 protein" evidence="1">
    <location>
        <begin position="32"/>
        <end position="149"/>
    </location>
</feature>
<keyword evidence="1" id="KW-0732">Signal</keyword>
<dbReference type="AlphaFoldDB" id="A0A3S9PRD7"/>
<reference evidence="2 3" key="1">
    <citation type="submission" date="2018-12" db="EMBL/GenBank/DDBJ databases">
        <title>The whole draft genome of Streptomyce luteoverticillatus CGMCC 15060.</title>
        <authorList>
            <person name="Feng Z."/>
            <person name="Chen G."/>
            <person name="Zhang J."/>
            <person name="Zhu H."/>
            <person name="Yu X."/>
            <person name="Zhang W."/>
            <person name="Zhang X."/>
        </authorList>
    </citation>
    <scope>NUCLEOTIDE SEQUENCE [LARGE SCALE GENOMIC DNA]</scope>
    <source>
        <strain evidence="2 3">CGMCC 15060</strain>
    </source>
</reference>
<evidence type="ECO:0000256" key="1">
    <source>
        <dbReference type="SAM" id="SignalP"/>
    </source>
</evidence>
<dbReference type="Proteomes" id="UP000267900">
    <property type="component" value="Chromosome"/>
</dbReference>
<organism evidence="2 3">
    <name type="scientific">Streptomyces luteoverticillatus</name>
    <name type="common">Streptoverticillium luteoverticillatus</name>
    <dbReference type="NCBI Taxonomy" id="66425"/>
    <lineage>
        <taxon>Bacteria</taxon>
        <taxon>Bacillati</taxon>
        <taxon>Actinomycetota</taxon>
        <taxon>Actinomycetes</taxon>
        <taxon>Kitasatosporales</taxon>
        <taxon>Streptomycetaceae</taxon>
        <taxon>Streptomyces</taxon>
    </lineage>
</organism>
<dbReference type="Pfam" id="PF03995">
    <property type="entry name" value="Inhibitor_I36"/>
    <property type="match status" value="1"/>
</dbReference>